<keyword evidence="4" id="KW-1003">Cell membrane</keyword>
<keyword evidence="5" id="KW-0997">Cell inner membrane</keyword>
<dbReference type="PANTHER" id="PTHR32196:SF29">
    <property type="entry name" value="AUTOINDUCER 2 IMPORT SYSTEM PERMEASE PROTEIN LSRC"/>
    <property type="match status" value="1"/>
</dbReference>
<feature type="transmembrane region" description="Helical" evidence="11">
    <location>
        <begin position="308"/>
        <end position="327"/>
    </location>
</feature>
<sequence>MHSPEVLPPPAPPAARRRRSPFAQRELSLAGVLLGLLVVFSVLVPRFAGLDTLRQVLADMAIVVIVAAGQALVLFTRNIDVSVGSTVGLTAYAAAAVIAAHPGLPLVVPIAVALLLGLVLGAINGALVATLKVPSIMVTLGTLYVFRGADSALAGSQQITAQNMPPSYTALASWSVAGIPGMFVYAAVIVVAAHLVVRHTLTGRALLATGSGPDSAERMGIKAGKLVFGAYAVTGLLCGIAGVLWGARYGTVDSSAANGYELVVLAAVVIGGVSITGGAGSIPGVVLGAAVLTVIGIGLALLDVSPFWLQAIQGLVIIVAITLDLVLRRRLAARGRAA</sequence>
<evidence type="ECO:0000256" key="9">
    <source>
        <dbReference type="ARBA" id="ARBA00025439"/>
    </source>
</evidence>
<dbReference type="AlphaFoldDB" id="A0A558AJ66"/>
<accession>A0A558AJ66</accession>
<feature type="transmembrane region" description="Helical" evidence="11">
    <location>
        <begin position="56"/>
        <end position="75"/>
    </location>
</feature>
<evidence type="ECO:0000256" key="2">
    <source>
        <dbReference type="ARBA" id="ARBA00011262"/>
    </source>
</evidence>
<dbReference type="RefSeq" id="WP_144635440.1">
    <property type="nucleotide sequence ID" value="NZ_BNAX01000016.1"/>
</dbReference>
<evidence type="ECO:0000313" key="12">
    <source>
        <dbReference type="EMBL" id="TVT24310.1"/>
    </source>
</evidence>
<dbReference type="OrthoDB" id="9808136at2"/>
<protein>
    <recommendedName>
        <fullName evidence="10">Autoinducer 2 import system permease protein LsrC</fullName>
    </recommendedName>
</protein>
<evidence type="ECO:0000256" key="3">
    <source>
        <dbReference type="ARBA" id="ARBA00022448"/>
    </source>
</evidence>
<proteinExistence type="predicted"/>
<keyword evidence="8 11" id="KW-0472">Membrane</keyword>
<keyword evidence="3" id="KW-0813">Transport</keyword>
<comment type="function">
    <text evidence="9">Part of the ABC transporter complex LsrABCD involved in autoinducer 2 (AI-2) import. Probably responsible for the translocation of the substrate across the membrane.</text>
</comment>
<comment type="caution">
    <text evidence="12">The sequence shown here is derived from an EMBL/GenBank/DDBJ whole genome shotgun (WGS) entry which is preliminary data.</text>
</comment>
<evidence type="ECO:0000256" key="4">
    <source>
        <dbReference type="ARBA" id="ARBA00022475"/>
    </source>
</evidence>
<dbReference type="Proteomes" id="UP000318578">
    <property type="component" value="Unassembled WGS sequence"/>
</dbReference>
<keyword evidence="13" id="KW-1185">Reference proteome</keyword>
<name>A0A558AJ66_9PSEU</name>
<evidence type="ECO:0000256" key="11">
    <source>
        <dbReference type="SAM" id="Phobius"/>
    </source>
</evidence>
<evidence type="ECO:0000256" key="8">
    <source>
        <dbReference type="ARBA" id="ARBA00023136"/>
    </source>
</evidence>
<organism evidence="12 13">
    <name type="scientific">Amycolatopsis acidiphila</name>
    <dbReference type="NCBI Taxonomy" id="715473"/>
    <lineage>
        <taxon>Bacteria</taxon>
        <taxon>Bacillati</taxon>
        <taxon>Actinomycetota</taxon>
        <taxon>Actinomycetes</taxon>
        <taxon>Pseudonocardiales</taxon>
        <taxon>Pseudonocardiaceae</taxon>
        <taxon>Amycolatopsis</taxon>
    </lineage>
</organism>
<evidence type="ECO:0000256" key="7">
    <source>
        <dbReference type="ARBA" id="ARBA00022989"/>
    </source>
</evidence>
<evidence type="ECO:0000256" key="1">
    <source>
        <dbReference type="ARBA" id="ARBA00004651"/>
    </source>
</evidence>
<feature type="transmembrane region" description="Helical" evidence="11">
    <location>
        <begin position="27"/>
        <end position="44"/>
    </location>
</feature>
<dbReference type="PANTHER" id="PTHR32196">
    <property type="entry name" value="ABC TRANSPORTER PERMEASE PROTEIN YPHD-RELATED-RELATED"/>
    <property type="match status" value="1"/>
</dbReference>
<evidence type="ECO:0000256" key="6">
    <source>
        <dbReference type="ARBA" id="ARBA00022692"/>
    </source>
</evidence>
<reference evidence="12 13" key="1">
    <citation type="submission" date="2019-07" db="EMBL/GenBank/DDBJ databases">
        <title>New species of Amycolatopsis and Streptomyces.</title>
        <authorList>
            <person name="Duangmal K."/>
            <person name="Teo W.F.A."/>
            <person name="Lipun K."/>
        </authorList>
    </citation>
    <scope>NUCLEOTIDE SEQUENCE [LARGE SCALE GENOMIC DNA]</scope>
    <source>
        <strain evidence="12 13">JCM 30562</strain>
    </source>
</reference>
<dbReference type="GO" id="GO:0022857">
    <property type="term" value="F:transmembrane transporter activity"/>
    <property type="evidence" value="ECO:0007669"/>
    <property type="project" value="InterPro"/>
</dbReference>
<evidence type="ECO:0000313" key="13">
    <source>
        <dbReference type="Proteomes" id="UP000318578"/>
    </source>
</evidence>
<feature type="transmembrane region" description="Helical" evidence="11">
    <location>
        <begin position="259"/>
        <end position="277"/>
    </location>
</feature>
<keyword evidence="6 11" id="KW-0812">Transmembrane</keyword>
<dbReference type="InterPro" id="IPR001851">
    <property type="entry name" value="ABC_transp_permease"/>
</dbReference>
<gene>
    <name evidence="12" type="ORF">FNH06_07015</name>
</gene>
<dbReference type="CDD" id="cd06579">
    <property type="entry name" value="TM_PBP1_transp_AraH_like"/>
    <property type="match status" value="1"/>
</dbReference>
<dbReference type="GO" id="GO:0005886">
    <property type="term" value="C:plasma membrane"/>
    <property type="evidence" value="ECO:0007669"/>
    <property type="project" value="UniProtKB-SubCell"/>
</dbReference>
<dbReference type="EMBL" id="VJZA01000007">
    <property type="protein sequence ID" value="TVT24310.1"/>
    <property type="molecule type" value="Genomic_DNA"/>
</dbReference>
<keyword evidence="7 11" id="KW-1133">Transmembrane helix</keyword>
<feature type="transmembrane region" description="Helical" evidence="11">
    <location>
        <begin position="174"/>
        <end position="197"/>
    </location>
</feature>
<dbReference type="Pfam" id="PF02653">
    <property type="entry name" value="BPD_transp_2"/>
    <property type="match status" value="1"/>
</dbReference>
<evidence type="ECO:0000256" key="5">
    <source>
        <dbReference type="ARBA" id="ARBA00022519"/>
    </source>
</evidence>
<comment type="subcellular location">
    <subcellularLocation>
        <location evidence="1">Cell membrane</location>
        <topology evidence="1">Multi-pass membrane protein</topology>
    </subcellularLocation>
</comment>
<feature type="transmembrane region" description="Helical" evidence="11">
    <location>
        <begin position="284"/>
        <end position="302"/>
    </location>
</feature>
<feature type="transmembrane region" description="Helical" evidence="11">
    <location>
        <begin position="226"/>
        <end position="247"/>
    </location>
</feature>
<comment type="subunit">
    <text evidence="2">The complex is composed of two ATP-binding proteins (LsrA), two transmembrane proteins (LsrC and LsrD) and a solute-binding protein (LsrB).</text>
</comment>
<evidence type="ECO:0000256" key="10">
    <source>
        <dbReference type="ARBA" id="ARBA00039382"/>
    </source>
</evidence>